<dbReference type="Proteomes" id="UP000288096">
    <property type="component" value="Unassembled WGS sequence"/>
</dbReference>
<protein>
    <submittedName>
        <fullName evidence="2">IS630 family transposase</fullName>
    </submittedName>
</protein>
<evidence type="ECO:0000259" key="1">
    <source>
        <dbReference type="Pfam" id="PF13358"/>
    </source>
</evidence>
<reference evidence="3" key="1">
    <citation type="submission" date="2017-11" db="EMBL/GenBank/DDBJ databases">
        <authorList>
            <person name="Watanabe M."/>
            <person name="Kojima H."/>
        </authorList>
    </citation>
    <scope>NUCLEOTIDE SEQUENCE [LARGE SCALE GENOMIC DNA]</scope>
    <source>
        <strain evidence="3">Tokyo 01</strain>
    </source>
</reference>
<dbReference type="AlphaFoldDB" id="A0A401FW06"/>
<dbReference type="Pfam" id="PF13358">
    <property type="entry name" value="DDE_3"/>
    <property type="match status" value="1"/>
</dbReference>
<reference evidence="3" key="2">
    <citation type="submission" date="2019-01" db="EMBL/GenBank/DDBJ databases">
        <title>Genome sequence of Desulfonema ishimotonii strain Tokyo 01.</title>
        <authorList>
            <person name="Fukui M."/>
        </authorList>
    </citation>
    <scope>NUCLEOTIDE SEQUENCE [LARGE SCALE GENOMIC DNA]</scope>
    <source>
        <strain evidence="3">Tokyo 01</strain>
    </source>
</reference>
<feature type="domain" description="Tc1-like transposase DDE" evidence="1">
    <location>
        <begin position="4"/>
        <end position="83"/>
    </location>
</feature>
<dbReference type="InterPro" id="IPR038717">
    <property type="entry name" value="Tc1-like_DDE_dom"/>
</dbReference>
<sequence>MKELSGLYPDARRIRLVQDNLNTHTGGSFYETFDGKTARSLVGRFEYHYTPKKASWLNMVEIELSALSENCPDRRIASTEELQSIMEIRVRQRNDSCAKIRWQFSTTDAREKFKRFYKK</sequence>
<gene>
    <name evidence="2" type="ORF">DENIS_2093</name>
</gene>
<proteinExistence type="predicted"/>
<evidence type="ECO:0000313" key="2">
    <source>
        <dbReference type="EMBL" id="GBC61133.1"/>
    </source>
</evidence>
<comment type="caution">
    <text evidence="2">The sequence shown here is derived from an EMBL/GenBank/DDBJ whole genome shotgun (WGS) entry which is preliminary data.</text>
</comment>
<name>A0A401FW06_9BACT</name>
<accession>A0A401FW06</accession>
<evidence type="ECO:0000313" key="3">
    <source>
        <dbReference type="Proteomes" id="UP000288096"/>
    </source>
</evidence>
<keyword evidence="3" id="KW-1185">Reference proteome</keyword>
<organism evidence="2 3">
    <name type="scientific">Desulfonema ishimotonii</name>
    <dbReference type="NCBI Taxonomy" id="45657"/>
    <lineage>
        <taxon>Bacteria</taxon>
        <taxon>Pseudomonadati</taxon>
        <taxon>Thermodesulfobacteriota</taxon>
        <taxon>Desulfobacteria</taxon>
        <taxon>Desulfobacterales</taxon>
        <taxon>Desulfococcaceae</taxon>
        <taxon>Desulfonema</taxon>
    </lineage>
</organism>
<dbReference type="EMBL" id="BEXT01000001">
    <property type="protein sequence ID" value="GBC61133.1"/>
    <property type="molecule type" value="Genomic_DNA"/>
</dbReference>